<dbReference type="EMBL" id="CP041690">
    <property type="protein sequence ID" value="QEE21428.1"/>
    <property type="molecule type" value="Genomic_DNA"/>
</dbReference>
<accession>A0A5B9DSL0</accession>
<evidence type="ECO:0000313" key="1">
    <source>
        <dbReference type="EMBL" id="QEE21428.1"/>
    </source>
</evidence>
<dbReference type="OrthoDB" id="9008568at2"/>
<proteinExistence type="predicted"/>
<evidence type="ECO:0000313" key="2">
    <source>
        <dbReference type="Proteomes" id="UP000321062"/>
    </source>
</evidence>
<dbReference type="AlphaFoldDB" id="A0A5B9DSL0"/>
<protein>
    <submittedName>
        <fullName evidence="1">Uncharacterized protein</fullName>
    </submittedName>
</protein>
<dbReference type="RefSeq" id="WP_147656661.1">
    <property type="nucleotide sequence ID" value="NZ_BMFM01000001.1"/>
</dbReference>
<dbReference type="Proteomes" id="UP000321062">
    <property type="component" value="Chromosome"/>
</dbReference>
<reference evidence="1 2" key="1">
    <citation type="journal article" date="2015" name="Int. J. Syst. Evol. Microbiol.">
        <title>Youhaiella tibetensis gen. nov., sp. nov., isolated from subsurface sediment.</title>
        <authorList>
            <person name="Wang Y.X."/>
            <person name="Huang F.Q."/>
            <person name="Nogi Y."/>
            <person name="Pang S.J."/>
            <person name="Wang P.K."/>
            <person name="Lv J."/>
        </authorList>
    </citation>
    <scope>NUCLEOTIDE SEQUENCE [LARGE SCALE GENOMIC DNA]</scope>
    <source>
        <strain evidence="2">fig4</strain>
    </source>
</reference>
<sequence>MSSRILLGFTLAATIALPALAQELPLQLQWRRTPDVSMRQLIDKGFEIKSISSNSESVAAARYDSTTYVLQKGSEVYRCLEGGVLDDQGTLKSQVVYCSVLVAPYDANAKAAG</sequence>
<name>A0A5B9DSL0_9HYPH</name>
<gene>
    <name evidence="1" type="ORF">FNA67_15080</name>
</gene>
<keyword evidence="2" id="KW-1185">Reference proteome</keyword>
<organism evidence="1 2">
    <name type="scientific">Paradevosia tibetensis</name>
    <dbReference type="NCBI Taxonomy" id="1447062"/>
    <lineage>
        <taxon>Bacteria</taxon>
        <taxon>Pseudomonadati</taxon>
        <taxon>Pseudomonadota</taxon>
        <taxon>Alphaproteobacteria</taxon>
        <taxon>Hyphomicrobiales</taxon>
        <taxon>Devosiaceae</taxon>
        <taxon>Paradevosia</taxon>
    </lineage>
</organism>
<dbReference type="KEGG" id="yti:FNA67_15080"/>